<dbReference type="RefSeq" id="WP_110476045.1">
    <property type="nucleotide sequence ID" value="NZ_BMWQ01000005.1"/>
</dbReference>
<evidence type="ECO:0000313" key="1">
    <source>
        <dbReference type="EMBL" id="PYE80537.1"/>
    </source>
</evidence>
<dbReference type="AlphaFoldDB" id="A0A2V4YBU2"/>
<accession>A0A2V4YBU2</accession>
<dbReference type="Proteomes" id="UP000248054">
    <property type="component" value="Unassembled WGS sequence"/>
</dbReference>
<sequence length="98" mass="11476">MQDTHLIPLPSLCTHYEIEMSFFDGLNDHGLIEIVSVEKTYCIHQDKIADLEKMIRLHQDLHLNVEGIDAVFNLLDKIDNLQTELMIAHNKLKRFEDF</sequence>
<protein>
    <submittedName>
        <fullName evidence="1">MerR-like DNA binding protein</fullName>
    </submittedName>
</protein>
<evidence type="ECO:0000313" key="2">
    <source>
        <dbReference type="Proteomes" id="UP000248054"/>
    </source>
</evidence>
<dbReference type="Gene3D" id="1.10.1660.10">
    <property type="match status" value="1"/>
</dbReference>
<dbReference type="EMBL" id="QJTD01000005">
    <property type="protein sequence ID" value="PYE80537.1"/>
    <property type="molecule type" value="Genomic_DNA"/>
</dbReference>
<organism evidence="1 2">
    <name type="scientific">Winogradskyella epiphytica</name>
    <dbReference type="NCBI Taxonomy" id="262005"/>
    <lineage>
        <taxon>Bacteria</taxon>
        <taxon>Pseudomonadati</taxon>
        <taxon>Bacteroidota</taxon>
        <taxon>Flavobacteriia</taxon>
        <taxon>Flavobacteriales</taxon>
        <taxon>Flavobacteriaceae</taxon>
        <taxon>Winogradskyella</taxon>
    </lineage>
</organism>
<reference evidence="1 2" key="1">
    <citation type="submission" date="2018-06" db="EMBL/GenBank/DDBJ databases">
        <title>Genomic Encyclopedia of Type Strains, Phase III (KMG-III): the genomes of soil and plant-associated and newly described type strains.</title>
        <authorList>
            <person name="Whitman W."/>
        </authorList>
    </citation>
    <scope>NUCLEOTIDE SEQUENCE [LARGE SCALE GENOMIC DNA]</scope>
    <source>
        <strain evidence="1 2">CECT 7945</strain>
    </source>
</reference>
<comment type="caution">
    <text evidence="1">The sequence shown here is derived from an EMBL/GenBank/DDBJ whole genome shotgun (WGS) entry which is preliminary data.</text>
</comment>
<dbReference type="OrthoDB" id="1494789at2"/>
<dbReference type="Pfam" id="PF13591">
    <property type="entry name" value="MerR_2"/>
    <property type="match status" value="1"/>
</dbReference>
<proteinExistence type="predicted"/>
<gene>
    <name evidence="1" type="ORF">DFQ11_105134</name>
</gene>
<keyword evidence="2" id="KW-1185">Reference proteome</keyword>
<name>A0A2V4YBU2_9FLAO</name>